<gene>
    <name evidence="3" type="ORF">B0T22DRAFT_34636</name>
</gene>
<keyword evidence="4" id="KW-1185">Reference proteome</keyword>
<evidence type="ECO:0000313" key="4">
    <source>
        <dbReference type="Proteomes" id="UP001270362"/>
    </source>
</evidence>
<feature type="compositionally biased region" description="Polar residues" evidence="1">
    <location>
        <begin position="47"/>
        <end position="59"/>
    </location>
</feature>
<organism evidence="3 4">
    <name type="scientific">Podospora appendiculata</name>
    <dbReference type="NCBI Taxonomy" id="314037"/>
    <lineage>
        <taxon>Eukaryota</taxon>
        <taxon>Fungi</taxon>
        <taxon>Dikarya</taxon>
        <taxon>Ascomycota</taxon>
        <taxon>Pezizomycotina</taxon>
        <taxon>Sordariomycetes</taxon>
        <taxon>Sordariomycetidae</taxon>
        <taxon>Sordariales</taxon>
        <taxon>Podosporaceae</taxon>
        <taxon>Podospora</taxon>
    </lineage>
</organism>
<protein>
    <submittedName>
        <fullName evidence="3">Heterokaryon incompatibility protein-domain-containing protein</fullName>
    </submittedName>
</protein>
<evidence type="ECO:0000313" key="3">
    <source>
        <dbReference type="EMBL" id="KAK3693166.1"/>
    </source>
</evidence>
<proteinExistence type="predicted"/>
<accession>A0AAE0XH27</accession>
<dbReference type="Pfam" id="PF06985">
    <property type="entry name" value="HET"/>
    <property type="match status" value="1"/>
</dbReference>
<dbReference type="AlphaFoldDB" id="A0AAE0XH27"/>
<evidence type="ECO:0000259" key="2">
    <source>
        <dbReference type="Pfam" id="PF06985"/>
    </source>
</evidence>
<dbReference type="EMBL" id="JAULSO010000001">
    <property type="protein sequence ID" value="KAK3693166.1"/>
    <property type="molecule type" value="Genomic_DNA"/>
</dbReference>
<sequence>MYLPVARQSAKPHFRATGQVVTCRTFAGLAACNYLAVRRHLTATFSSLQTSPERSSTPFLSDPAIPRHISMPSTPDGLKGSDKSWCRIEPIIYAPGSVDEIVTTVSSAVKDTLLGKPSHMISDPNHEKAEELLRGIHDKEVAALFGFKATALSNAPFRLVQRIIAGSDPGNLQTGESFIALSYCWLSNEWKKKADASSTRQSKVPISLALFEAILAERASEGEGIWIDQLCINQTDKQEKAMAVGAMDVVYQRARLVAVVLEDVVLDQLDESTLRGLMKTYDSGETWVHSEKMSSNRRLTMLTWKILSARWFTRAWCGHEFLVSSNHLFLLQTESDRVVKMTTPFLLDLILLQSAYLSAAEGDEFAALSYAHGRQRRMVHRYASPQFQTKWSVGKQQDQLYTPSFTRAFSEVFGFDATFVADKLSIVLNVLQCGLYFKGTDSMTHDQCCYIFHHIALSARDPTIFSTSGSRLERAAWMRSPRDTDVNEPLFMGSKHLRLEHTPPFSDEGIELDLVVIGTSRTVNRPTSRHKVWANRVLKRCVEHASAFPMKFTILINGLRLDSEDDMAEDSPYTQRDFYLDLLACLHECPGGIDWLVRSWEQWSPHLFDEATEERIRRAMSLGYEGGAQLTPAQVDDMVDILNLLDDIHFPLHIADGRPAWLQTGSSDAIVFLCPPGNRTGPEYSVAVPKMLLSAKYNMMRRLWYLSAKDLHGSQALTDSDRKHGGWDVVGKSCFFGHVEPGELQGSGTVMRAQMICS</sequence>
<name>A0AAE0XH27_9PEZI</name>
<dbReference type="PANTHER" id="PTHR24148">
    <property type="entry name" value="ANKYRIN REPEAT DOMAIN-CONTAINING PROTEIN 39 HOMOLOG-RELATED"/>
    <property type="match status" value="1"/>
</dbReference>
<evidence type="ECO:0000256" key="1">
    <source>
        <dbReference type="SAM" id="MobiDB-lite"/>
    </source>
</evidence>
<feature type="region of interest" description="Disordered" evidence="1">
    <location>
        <begin position="47"/>
        <end position="81"/>
    </location>
</feature>
<dbReference type="PANTHER" id="PTHR24148:SF73">
    <property type="entry name" value="HET DOMAIN PROTEIN (AFU_ORTHOLOGUE AFUA_8G01020)"/>
    <property type="match status" value="1"/>
</dbReference>
<dbReference type="Proteomes" id="UP001270362">
    <property type="component" value="Unassembled WGS sequence"/>
</dbReference>
<dbReference type="InterPro" id="IPR010730">
    <property type="entry name" value="HET"/>
</dbReference>
<comment type="caution">
    <text evidence="3">The sequence shown here is derived from an EMBL/GenBank/DDBJ whole genome shotgun (WGS) entry which is preliminary data.</text>
</comment>
<reference evidence="3" key="1">
    <citation type="journal article" date="2023" name="Mol. Phylogenet. Evol.">
        <title>Genome-scale phylogeny and comparative genomics of the fungal order Sordariales.</title>
        <authorList>
            <person name="Hensen N."/>
            <person name="Bonometti L."/>
            <person name="Westerberg I."/>
            <person name="Brannstrom I.O."/>
            <person name="Guillou S."/>
            <person name="Cros-Aarteil S."/>
            <person name="Calhoun S."/>
            <person name="Haridas S."/>
            <person name="Kuo A."/>
            <person name="Mondo S."/>
            <person name="Pangilinan J."/>
            <person name="Riley R."/>
            <person name="LaButti K."/>
            <person name="Andreopoulos B."/>
            <person name="Lipzen A."/>
            <person name="Chen C."/>
            <person name="Yan M."/>
            <person name="Daum C."/>
            <person name="Ng V."/>
            <person name="Clum A."/>
            <person name="Steindorff A."/>
            <person name="Ohm R.A."/>
            <person name="Martin F."/>
            <person name="Silar P."/>
            <person name="Natvig D.O."/>
            <person name="Lalanne C."/>
            <person name="Gautier V."/>
            <person name="Ament-Velasquez S.L."/>
            <person name="Kruys A."/>
            <person name="Hutchinson M.I."/>
            <person name="Powell A.J."/>
            <person name="Barry K."/>
            <person name="Miller A.N."/>
            <person name="Grigoriev I.V."/>
            <person name="Debuchy R."/>
            <person name="Gladieux P."/>
            <person name="Hiltunen Thoren M."/>
            <person name="Johannesson H."/>
        </authorList>
    </citation>
    <scope>NUCLEOTIDE SEQUENCE</scope>
    <source>
        <strain evidence="3">CBS 314.62</strain>
    </source>
</reference>
<feature type="domain" description="Heterokaryon incompatibility" evidence="2">
    <location>
        <begin position="178"/>
        <end position="318"/>
    </location>
</feature>
<reference evidence="3" key="2">
    <citation type="submission" date="2023-06" db="EMBL/GenBank/DDBJ databases">
        <authorList>
            <consortium name="Lawrence Berkeley National Laboratory"/>
            <person name="Haridas S."/>
            <person name="Hensen N."/>
            <person name="Bonometti L."/>
            <person name="Westerberg I."/>
            <person name="Brannstrom I.O."/>
            <person name="Guillou S."/>
            <person name="Cros-Aarteil S."/>
            <person name="Calhoun S."/>
            <person name="Kuo A."/>
            <person name="Mondo S."/>
            <person name="Pangilinan J."/>
            <person name="Riley R."/>
            <person name="Labutti K."/>
            <person name="Andreopoulos B."/>
            <person name="Lipzen A."/>
            <person name="Chen C."/>
            <person name="Yanf M."/>
            <person name="Daum C."/>
            <person name="Ng V."/>
            <person name="Clum A."/>
            <person name="Steindorff A."/>
            <person name="Ohm R."/>
            <person name="Martin F."/>
            <person name="Silar P."/>
            <person name="Natvig D."/>
            <person name="Lalanne C."/>
            <person name="Gautier V."/>
            <person name="Ament-Velasquez S.L."/>
            <person name="Kruys A."/>
            <person name="Hutchinson M.I."/>
            <person name="Powell A.J."/>
            <person name="Barry K."/>
            <person name="Miller A.N."/>
            <person name="Grigoriev I.V."/>
            <person name="Debuchy R."/>
            <person name="Gladieux P."/>
            <person name="Thoren M.H."/>
            <person name="Johannesson H."/>
        </authorList>
    </citation>
    <scope>NUCLEOTIDE SEQUENCE</scope>
    <source>
        <strain evidence="3">CBS 314.62</strain>
    </source>
</reference>
<dbReference type="InterPro" id="IPR052895">
    <property type="entry name" value="HetReg/Transcr_Mod"/>
</dbReference>